<evidence type="ECO:0000256" key="3">
    <source>
        <dbReference type="ARBA" id="ARBA00022989"/>
    </source>
</evidence>
<comment type="subcellular location">
    <subcellularLocation>
        <location evidence="1">Cell membrane</location>
        <topology evidence="1">Multi-pass membrane protein</topology>
    </subcellularLocation>
</comment>
<dbReference type="PANTHER" id="PTHR43470">
    <property type="entry name" value="PHOSPHATE TRANSPORT SYSTEM PERMEASE PROTEIN PSTA-RELATED"/>
    <property type="match status" value="1"/>
</dbReference>
<evidence type="ECO:0000256" key="6">
    <source>
        <dbReference type="SAM" id="Phobius"/>
    </source>
</evidence>
<evidence type="ECO:0000256" key="5">
    <source>
        <dbReference type="SAM" id="MobiDB-lite"/>
    </source>
</evidence>
<dbReference type="SUPFAM" id="SSF161098">
    <property type="entry name" value="MetI-like"/>
    <property type="match status" value="1"/>
</dbReference>
<dbReference type="InterPro" id="IPR035906">
    <property type="entry name" value="MetI-like_sf"/>
</dbReference>
<gene>
    <name evidence="8" type="ORF">AVDCRST_MAG64-3702</name>
</gene>
<feature type="transmembrane region" description="Helical" evidence="6">
    <location>
        <begin position="92"/>
        <end position="125"/>
    </location>
</feature>
<proteinExistence type="predicted"/>
<protein>
    <recommendedName>
        <fullName evidence="7">ABC transmembrane type-1 domain-containing protein</fullName>
    </recommendedName>
</protein>
<keyword evidence="4 6" id="KW-0472">Membrane</keyword>
<organism evidence="8">
    <name type="scientific">uncultured Phycisphaerae bacterium</name>
    <dbReference type="NCBI Taxonomy" id="904963"/>
    <lineage>
        <taxon>Bacteria</taxon>
        <taxon>Pseudomonadati</taxon>
        <taxon>Planctomycetota</taxon>
        <taxon>Phycisphaerae</taxon>
        <taxon>environmental samples</taxon>
    </lineage>
</organism>
<reference evidence="8" key="1">
    <citation type="submission" date="2020-02" db="EMBL/GenBank/DDBJ databases">
        <authorList>
            <person name="Meier V. D."/>
        </authorList>
    </citation>
    <scope>NUCLEOTIDE SEQUENCE</scope>
    <source>
        <strain evidence="8">AVDCRST_MAG64</strain>
    </source>
</reference>
<keyword evidence="3 6" id="KW-1133">Transmembrane helix</keyword>
<keyword evidence="2 6" id="KW-0812">Transmembrane</keyword>
<feature type="transmembrane region" description="Helical" evidence="6">
    <location>
        <begin position="137"/>
        <end position="159"/>
    </location>
</feature>
<evidence type="ECO:0000313" key="8">
    <source>
        <dbReference type="EMBL" id="CAA9434080.1"/>
    </source>
</evidence>
<dbReference type="EMBL" id="CADCUQ010000849">
    <property type="protein sequence ID" value="CAA9434080.1"/>
    <property type="molecule type" value="Genomic_DNA"/>
</dbReference>
<feature type="transmembrane region" description="Helical" evidence="6">
    <location>
        <begin position="44"/>
        <end position="72"/>
    </location>
</feature>
<feature type="region of interest" description="Disordered" evidence="5">
    <location>
        <begin position="1"/>
        <end position="30"/>
    </location>
</feature>
<dbReference type="GO" id="GO:0005886">
    <property type="term" value="C:plasma membrane"/>
    <property type="evidence" value="ECO:0007669"/>
    <property type="project" value="UniProtKB-SubCell"/>
</dbReference>
<name>A0A6J4Q7M1_9BACT</name>
<evidence type="ECO:0000256" key="4">
    <source>
        <dbReference type="ARBA" id="ARBA00023136"/>
    </source>
</evidence>
<evidence type="ECO:0000256" key="2">
    <source>
        <dbReference type="ARBA" id="ARBA00022692"/>
    </source>
</evidence>
<evidence type="ECO:0000259" key="7">
    <source>
        <dbReference type="PROSITE" id="PS50928"/>
    </source>
</evidence>
<dbReference type="PROSITE" id="PS50928">
    <property type="entry name" value="ABC_TM1"/>
    <property type="match status" value="1"/>
</dbReference>
<feature type="non-terminal residue" evidence="8">
    <location>
        <position position="161"/>
    </location>
</feature>
<feature type="domain" description="ABC transmembrane type-1" evidence="7">
    <location>
        <begin position="97"/>
        <end position="161"/>
    </location>
</feature>
<dbReference type="PANTHER" id="PTHR43470:SF3">
    <property type="entry name" value="PHOSPHATE TRANSPORT SYSTEM PERMEASE PROTEIN PSTA-RELATED"/>
    <property type="match status" value="1"/>
</dbReference>
<sequence length="161" mass="16624">MPEPEGTILERGLPVSDGPEGRGLPAGPPHHARPFSARRWADQLLLVVTAACALAAVGVLLSIVAAILLRGLPAVSWQFLTDQIRLVGASGGILYNLVGTLILIAAAAAISAPLAVGVALAHGVYLPGGRARRALNLLLYTLNGVPSILFGILGLIVFVKF</sequence>
<evidence type="ECO:0000256" key="1">
    <source>
        <dbReference type="ARBA" id="ARBA00004651"/>
    </source>
</evidence>
<accession>A0A6J4Q7M1</accession>
<dbReference type="Gene3D" id="1.10.3720.10">
    <property type="entry name" value="MetI-like"/>
    <property type="match status" value="1"/>
</dbReference>
<dbReference type="InterPro" id="IPR000515">
    <property type="entry name" value="MetI-like"/>
</dbReference>
<dbReference type="GO" id="GO:0055085">
    <property type="term" value="P:transmembrane transport"/>
    <property type="evidence" value="ECO:0007669"/>
    <property type="project" value="InterPro"/>
</dbReference>
<dbReference type="AlphaFoldDB" id="A0A6J4Q7M1"/>